<gene>
    <name evidence="1" type="ORF">ETF13_27235</name>
</gene>
<proteinExistence type="predicted"/>
<reference evidence="1" key="1">
    <citation type="submission" date="2019-01" db="EMBL/GenBank/DDBJ databases">
        <authorList>
            <person name="Lista F."/>
            <person name="Anselmo A."/>
        </authorList>
    </citation>
    <scope>NUCLEOTIDE SEQUENCE</scope>
    <source>
        <strain evidence="1">3S</strain>
    </source>
</reference>
<accession>A0A483M004</accession>
<dbReference type="RefSeq" id="WP_131876714.1">
    <property type="nucleotide sequence ID" value="NZ_CABGVM010000040.1"/>
</dbReference>
<sequence length="129" mass="14885">MSDSSKDFVWKAFLRQTLYAEDDLQRVPSGNKMEIVNAANRRWHVTLYIKVHMDDLPDGQWAMLVIHWKKPTFNLTKDQRMEVLTELERIGLTKILTQETLAHMLNTTNSTIQKSLSDLKKADLVGSPS</sequence>
<dbReference type="AlphaFoldDB" id="A0A483M004"/>
<name>A0A483M004_KLEPN</name>
<comment type="caution">
    <text evidence="1">The sequence shown here is derived from an EMBL/GenBank/DDBJ whole genome shotgun (WGS) entry which is preliminary data.</text>
</comment>
<evidence type="ECO:0000313" key="1">
    <source>
        <dbReference type="EMBL" id="TCX80687.1"/>
    </source>
</evidence>
<dbReference type="EMBL" id="SDCT01000074">
    <property type="protein sequence ID" value="TCX80687.1"/>
    <property type="molecule type" value="Genomic_DNA"/>
</dbReference>
<organism evidence="1">
    <name type="scientific">Klebsiella pneumoniae</name>
    <dbReference type="NCBI Taxonomy" id="573"/>
    <lineage>
        <taxon>Bacteria</taxon>
        <taxon>Pseudomonadati</taxon>
        <taxon>Pseudomonadota</taxon>
        <taxon>Gammaproteobacteria</taxon>
        <taxon>Enterobacterales</taxon>
        <taxon>Enterobacteriaceae</taxon>
        <taxon>Klebsiella/Raoultella group</taxon>
        <taxon>Klebsiella</taxon>
        <taxon>Klebsiella pneumoniae complex</taxon>
    </lineage>
</organism>
<dbReference type="SUPFAM" id="SSF46785">
    <property type="entry name" value="Winged helix' DNA-binding domain"/>
    <property type="match status" value="1"/>
</dbReference>
<dbReference type="InterPro" id="IPR036390">
    <property type="entry name" value="WH_DNA-bd_sf"/>
</dbReference>
<protein>
    <submittedName>
        <fullName evidence="1">Helix-turn-helix domain-containing protein</fullName>
    </submittedName>
</protein>